<reference evidence="1 2" key="1">
    <citation type="journal article" date="2022" name="Hortic Res">
        <title>A haplotype resolved chromosomal level avocado genome allows analysis of novel avocado genes.</title>
        <authorList>
            <person name="Nath O."/>
            <person name="Fletcher S.J."/>
            <person name="Hayward A."/>
            <person name="Shaw L.M."/>
            <person name="Masouleh A.K."/>
            <person name="Furtado A."/>
            <person name="Henry R.J."/>
            <person name="Mitter N."/>
        </authorList>
    </citation>
    <scope>NUCLEOTIDE SEQUENCE [LARGE SCALE GENOMIC DNA]</scope>
    <source>
        <strain evidence="2">cv. Hass</strain>
    </source>
</reference>
<accession>A0ACC2K412</accession>
<evidence type="ECO:0000313" key="2">
    <source>
        <dbReference type="Proteomes" id="UP001234297"/>
    </source>
</evidence>
<comment type="caution">
    <text evidence="1">The sequence shown here is derived from an EMBL/GenBank/DDBJ whole genome shotgun (WGS) entry which is preliminary data.</text>
</comment>
<name>A0ACC2K412_PERAE</name>
<dbReference type="EMBL" id="CM056820">
    <property type="protein sequence ID" value="KAJ8615795.1"/>
    <property type="molecule type" value="Genomic_DNA"/>
</dbReference>
<protein>
    <submittedName>
        <fullName evidence="1">Uncharacterized protein</fullName>
    </submittedName>
</protein>
<dbReference type="Proteomes" id="UP001234297">
    <property type="component" value="Chromosome 12"/>
</dbReference>
<gene>
    <name evidence="1" type="ORF">MRB53_035167</name>
</gene>
<sequence length="544" mass="60804">MQKPIQPFYYITSDHLQYLLQRCMKSKALQPGKQIHALLFTSGIHTQIQSIHSKLIGMYAGCGDLISSKLLFHRIRKPNAFAFNWMISSSAFNGDCQEAILFFTQMQEAGVLPNKFTFSCMLKACVGLLDIKKGKELHGIICIRGFESDVSVANALIDMYCKCGELEVGRRVFDGMPERDVASWTAMLSGYSHNGELEQSAVLFERMKFGGMEPNEFTWNAMIAGFAQNGECSRALELFTEMKKAALEPDLVTWNAMVAGFAQNQQGIKAMELFGEMLAIGLKPNAVTVAGLLPACGSMGSLQRGRLVHALIYRRGLQLNIFTVTALIDMYSKCGSVKDARKVFDQITIRNVASWNAMISCYGKHGFVDSSIGLFERMQKEGVLANQVTFTCLLSACSHGGLVEKGLEIFESMKEVYGVEYSKEHYACIVDLLCRSGRLIEAYKLMKKIPMKINDSVMGAFFNGCRIYGRSDMAKQLVEDIKQMEFKKPGGFVLLSNIYAADGKWEGVENVRKLMKEKGIWKRPGCSWVEKRDEMVGETGLCER</sequence>
<evidence type="ECO:0000313" key="1">
    <source>
        <dbReference type="EMBL" id="KAJ8615795.1"/>
    </source>
</evidence>
<keyword evidence="2" id="KW-1185">Reference proteome</keyword>
<organism evidence="1 2">
    <name type="scientific">Persea americana</name>
    <name type="common">Avocado</name>
    <dbReference type="NCBI Taxonomy" id="3435"/>
    <lineage>
        <taxon>Eukaryota</taxon>
        <taxon>Viridiplantae</taxon>
        <taxon>Streptophyta</taxon>
        <taxon>Embryophyta</taxon>
        <taxon>Tracheophyta</taxon>
        <taxon>Spermatophyta</taxon>
        <taxon>Magnoliopsida</taxon>
        <taxon>Magnoliidae</taxon>
        <taxon>Laurales</taxon>
        <taxon>Lauraceae</taxon>
        <taxon>Persea</taxon>
    </lineage>
</organism>
<proteinExistence type="predicted"/>